<reference evidence="1" key="1">
    <citation type="submission" date="2021-02" db="EMBL/GenBank/DDBJ databases">
        <authorList>
            <consortium name="DOE Joint Genome Institute"/>
            <person name="Ahrendt S."/>
            <person name="Looney B.P."/>
            <person name="Miyauchi S."/>
            <person name="Morin E."/>
            <person name="Drula E."/>
            <person name="Courty P.E."/>
            <person name="Chicoki N."/>
            <person name="Fauchery L."/>
            <person name="Kohler A."/>
            <person name="Kuo A."/>
            <person name="Labutti K."/>
            <person name="Pangilinan J."/>
            <person name="Lipzen A."/>
            <person name="Riley R."/>
            <person name="Andreopoulos W."/>
            <person name="He G."/>
            <person name="Johnson J."/>
            <person name="Barry K.W."/>
            <person name="Grigoriev I.V."/>
            <person name="Nagy L."/>
            <person name="Hibbett D."/>
            <person name="Henrissat B."/>
            <person name="Matheny P.B."/>
            <person name="Labbe J."/>
            <person name="Martin F."/>
        </authorList>
    </citation>
    <scope>NUCLEOTIDE SEQUENCE</scope>
    <source>
        <strain evidence="1">FP105234-sp</strain>
    </source>
</reference>
<evidence type="ECO:0000313" key="2">
    <source>
        <dbReference type="Proteomes" id="UP000814033"/>
    </source>
</evidence>
<accession>A0ACB8RL43</accession>
<gene>
    <name evidence="1" type="ORF">FA95DRAFT_187332</name>
</gene>
<dbReference type="EMBL" id="MU275966">
    <property type="protein sequence ID" value="KAI0044964.1"/>
    <property type="molecule type" value="Genomic_DNA"/>
</dbReference>
<keyword evidence="2" id="KW-1185">Reference proteome</keyword>
<name>A0ACB8RL43_9AGAM</name>
<comment type="caution">
    <text evidence="1">The sequence shown here is derived from an EMBL/GenBank/DDBJ whole genome shotgun (WGS) entry which is preliminary data.</text>
</comment>
<dbReference type="Proteomes" id="UP000814033">
    <property type="component" value="Unassembled WGS sequence"/>
</dbReference>
<evidence type="ECO:0000313" key="1">
    <source>
        <dbReference type="EMBL" id="KAI0044964.1"/>
    </source>
</evidence>
<organism evidence="1 2">
    <name type="scientific">Auriscalpium vulgare</name>
    <dbReference type="NCBI Taxonomy" id="40419"/>
    <lineage>
        <taxon>Eukaryota</taxon>
        <taxon>Fungi</taxon>
        <taxon>Dikarya</taxon>
        <taxon>Basidiomycota</taxon>
        <taxon>Agaricomycotina</taxon>
        <taxon>Agaricomycetes</taxon>
        <taxon>Russulales</taxon>
        <taxon>Auriscalpiaceae</taxon>
        <taxon>Auriscalpium</taxon>
    </lineage>
</organism>
<proteinExistence type="predicted"/>
<sequence length="457" mass="52288">MSRAGYTPLPTYGPADARSRHRSTSRSPTEENAFLSHEYPPSSRDNDPPSRHRRRWQLSSAFRRPPRLLLLLLAVLTPVSLFAFYWVRSAFDPRGTLIFYPRQWIQPTLIPPPPLAGCFKPDNVSPLYNISERVYGAKHTDIQAGIIMQLDMDCLDFAGTIPDASHLPPRPPGAPRTKYHTYWRSDREPFRERQEWMLKSFFATQPVERSLLILWSDGNLSGNTILRRYVERYPDAFELRILDTASLAKGTALVGTKHLLDGIAAYSEDRVRLLVLWSEGGVWVDVDSLLTRDLTPLLEHEFVTQWDCYDQSDRTQNGALMHFYQNSPYLCEAFHILAESGPPPPSSPDWGANLYAKIWRRLVADGIPPFRQLPFCFSDSHSCRSHNRIPHPFESGGGSWFGRAATEEGEGLDPRLSQVFSIHLHHLWKKDFPSGGWVRNLLLSRYERTLAAKETHL</sequence>
<protein>
    <submittedName>
        <fullName evidence="1">Glycosyltransferase family 32 protein</fullName>
    </submittedName>
</protein>
<reference evidence="1" key="2">
    <citation type="journal article" date="2022" name="New Phytol.">
        <title>Evolutionary transition to the ectomycorrhizal habit in the genomes of a hyperdiverse lineage of mushroom-forming fungi.</title>
        <authorList>
            <person name="Looney B."/>
            <person name="Miyauchi S."/>
            <person name="Morin E."/>
            <person name="Drula E."/>
            <person name="Courty P.E."/>
            <person name="Kohler A."/>
            <person name="Kuo A."/>
            <person name="LaButti K."/>
            <person name="Pangilinan J."/>
            <person name="Lipzen A."/>
            <person name="Riley R."/>
            <person name="Andreopoulos W."/>
            <person name="He G."/>
            <person name="Johnson J."/>
            <person name="Nolan M."/>
            <person name="Tritt A."/>
            <person name="Barry K.W."/>
            <person name="Grigoriev I.V."/>
            <person name="Nagy L.G."/>
            <person name="Hibbett D."/>
            <person name="Henrissat B."/>
            <person name="Matheny P.B."/>
            <person name="Labbe J."/>
            <person name="Martin F.M."/>
        </authorList>
    </citation>
    <scope>NUCLEOTIDE SEQUENCE</scope>
    <source>
        <strain evidence="1">FP105234-sp</strain>
    </source>
</reference>